<dbReference type="AlphaFoldDB" id="A0A0D2FXX7"/>
<gene>
    <name evidence="1" type="ORF">PV04_01487</name>
</gene>
<reference evidence="1 2" key="1">
    <citation type="submission" date="2015-01" db="EMBL/GenBank/DDBJ databases">
        <title>The Genome Sequence of Capronia semiimmersa CBS27337.</title>
        <authorList>
            <consortium name="The Broad Institute Genomics Platform"/>
            <person name="Cuomo C."/>
            <person name="de Hoog S."/>
            <person name="Gorbushina A."/>
            <person name="Stielow B."/>
            <person name="Teixiera M."/>
            <person name="Abouelleil A."/>
            <person name="Chapman S.B."/>
            <person name="Priest M."/>
            <person name="Young S.K."/>
            <person name="Wortman J."/>
            <person name="Nusbaum C."/>
            <person name="Birren B."/>
        </authorList>
    </citation>
    <scope>NUCLEOTIDE SEQUENCE [LARGE SCALE GENOMIC DNA]</scope>
    <source>
        <strain evidence="1 2">CBS 27337</strain>
    </source>
</reference>
<protein>
    <submittedName>
        <fullName evidence="1">Uncharacterized protein</fullName>
    </submittedName>
</protein>
<proteinExistence type="predicted"/>
<name>A0A0D2FXX7_9EURO</name>
<accession>A0A0D2FXX7</accession>
<dbReference type="HOGENOM" id="CLU_062278_0_0_1"/>
<keyword evidence="2" id="KW-1185">Reference proteome</keyword>
<evidence type="ECO:0000313" key="1">
    <source>
        <dbReference type="EMBL" id="KIW73358.1"/>
    </source>
</evidence>
<dbReference type="EMBL" id="KN846956">
    <property type="protein sequence ID" value="KIW73358.1"/>
    <property type="molecule type" value="Genomic_DNA"/>
</dbReference>
<dbReference type="STRING" id="5601.A0A0D2FXX7"/>
<evidence type="ECO:0000313" key="2">
    <source>
        <dbReference type="Proteomes" id="UP000054266"/>
    </source>
</evidence>
<dbReference type="Proteomes" id="UP000054266">
    <property type="component" value="Unassembled WGS sequence"/>
</dbReference>
<organism evidence="1 2">
    <name type="scientific">Phialophora macrospora</name>
    <dbReference type="NCBI Taxonomy" id="1851006"/>
    <lineage>
        <taxon>Eukaryota</taxon>
        <taxon>Fungi</taxon>
        <taxon>Dikarya</taxon>
        <taxon>Ascomycota</taxon>
        <taxon>Pezizomycotina</taxon>
        <taxon>Eurotiomycetes</taxon>
        <taxon>Chaetothyriomycetidae</taxon>
        <taxon>Chaetothyriales</taxon>
        <taxon>Herpotrichiellaceae</taxon>
        <taxon>Phialophora</taxon>
    </lineage>
</organism>
<sequence>MAAKTTEQLCASCQEPLLIEVEPDSDVEETKAPVQTESVPDDVELTCGCHYHWECFLESYTITQCPNCDKNISSLSPSGSQQVLVTLRNEGGIQEKYDILPAATEEAYLRAYPEERKGHAYLEFCREGDIDAIIHMIKDSKDDGDEEDQEMDDILRYCGTFEGIEGSGLHVAIRYNQLEVAWLLLALGSQLEWEKFPSIVLQAMQGLGLRKEDRNGEPDIRSLVDSEGRKPADLAQQLGGVWEEWLSEGRLIP</sequence>